<accession>A0A2R6S4J3</accession>
<dbReference type="Proteomes" id="UP000186601">
    <property type="component" value="Unassembled WGS sequence"/>
</dbReference>
<evidence type="ECO:0000256" key="1">
    <source>
        <dbReference type="SAM" id="MobiDB-lite"/>
    </source>
</evidence>
<feature type="compositionally biased region" description="Basic residues" evidence="1">
    <location>
        <begin position="104"/>
        <end position="113"/>
    </location>
</feature>
<evidence type="ECO:0000313" key="2">
    <source>
        <dbReference type="EMBL" id="PSS37201.1"/>
    </source>
</evidence>
<sequence>MPQFSPLVPFSNEPKSARKPIRVTQTRGKSRAFLVGKSDGISSGDPFFCVSDSEDDLEGRSTAAVPKTPSRRHKTQPRATRPSRSPSVSSDISTAVVATPTKASVKRGTKTPRMTKKALQAAEFERRAKYAQELFNELNIAIFDGGLPTSTSLKWSNRLLSTAGRAHYRKSVVPRPSLE</sequence>
<feature type="compositionally biased region" description="Low complexity" evidence="1">
    <location>
        <begin position="77"/>
        <end position="94"/>
    </location>
</feature>
<dbReference type="EMBL" id="MLYV02000079">
    <property type="protein sequence ID" value="PSS37201.1"/>
    <property type="molecule type" value="Genomic_DNA"/>
</dbReference>
<reference evidence="2 3" key="1">
    <citation type="submission" date="2018-02" db="EMBL/GenBank/DDBJ databases">
        <title>Genome sequence of the basidiomycete white-rot fungus Phlebia centrifuga.</title>
        <authorList>
            <person name="Granchi Z."/>
            <person name="Peng M."/>
            <person name="de Vries R.P."/>
            <person name="Hilden K."/>
            <person name="Makela M.R."/>
            <person name="Grigoriev I."/>
            <person name="Riley R."/>
        </authorList>
    </citation>
    <scope>NUCLEOTIDE SEQUENCE [LARGE SCALE GENOMIC DNA]</scope>
    <source>
        <strain evidence="2 3">FBCC195</strain>
    </source>
</reference>
<dbReference type="AlphaFoldDB" id="A0A2R6S4J3"/>
<evidence type="ECO:0000313" key="3">
    <source>
        <dbReference type="Proteomes" id="UP000186601"/>
    </source>
</evidence>
<name>A0A2R6S4J3_9APHY</name>
<dbReference type="OrthoDB" id="20772at2759"/>
<gene>
    <name evidence="2" type="ORF">PHLCEN_2v972</name>
</gene>
<proteinExistence type="predicted"/>
<feature type="region of interest" description="Disordered" evidence="1">
    <location>
        <begin position="52"/>
        <end position="113"/>
    </location>
</feature>
<keyword evidence="3" id="KW-1185">Reference proteome</keyword>
<protein>
    <submittedName>
        <fullName evidence="2">Uncharacterized protein</fullName>
    </submittedName>
</protein>
<dbReference type="STRING" id="98765.A0A2R6S4J3"/>
<organism evidence="2 3">
    <name type="scientific">Hermanssonia centrifuga</name>
    <dbReference type="NCBI Taxonomy" id="98765"/>
    <lineage>
        <taxon>Eukaryota</taxon>
        <taxon>Fungi</taxon>
        <taxon>Dikarya</taxon>
        <taxon>Basidiomycota</taxon>
        <taxon>Agaricomycotina</taxon>
        <taxon>Agaricomycetes</taxon>
        <taxon>Polyporales</taxon>
        <taxon>Meruliaceae</taxon>
        <taxon>Hermanssonia</taxon>
    </lineage>
</organism>
<comment type="caution">
    <text evidence="2">The sequence shown here is derived from an EMBL/GenBank/DDBJ whole genome shotgun (WGS) entry which is preliminary data.</text>
</comment>
<feature type="region of interest" description="Disordered" evidence="1">
    <location>
        <begin position="1"/>
        <end position="29"/>
    </location>
</feature>